<evidence type="ECO:0000256" key="3">
    <source>
        <dbReference type="ARBA" id="ARBA00022989"/>
    </source>
</evidence>
<evidence type="ECO:0000313" key="7">
    <source>
        <dbReference type="EMBL" id="MBU9735541.1"/>
    </source>
</evidence>
<organism evidence="7 8">
    <name type="scientific">Diplocloster agilis</name>
    <dbReference type="NCBI Taxonomy" id="2850323"/>
    <lineage>
        <taxon>Bacteria</taxon>
        <taxon>Bacillati</taxon>
        <taxon>Bacillota</taxon>
        <taxon>Clostridia</taxon>
        <taxon>Lachnospirales</taxon>
        <taxon>Lachnospiraceae</taxon>
        <taxon>Diplocloster</taxon>
    </lineage>
</organism>
<feature type="transmembrane region" description="Helical" evidence="5">
    <location>
        <begin position="229"/>
        <end position="247"/>
    </location>
</feature>
<evidence type="ECO:0000259" key="6">
    <source>
        <dbReference type="Pfam" id="PF04932"/>
    </source>
</evidence>
<reference evidence="7" key="1">
    <citation type="submission" date="2021-06" db="EMBL/GenBank/DDBJ databases">
        <title>Description of novel taxa of the family Lachnospiraceae.</title>
        <authorList>
            <person name="Chaplin A.V."/>
            <person name="Sokolova S.R."/>
            <person name="Pikina A.P."/>
            <person name="Korzhanova M."/>
            <person name="Belova V."/>
            <person name="Korostin D."/>
            <person name="Efimov B.A."/>
        </authorList>
    </citation>
    <scope>NUCLEOTIDE SEQUENCE</scope>
    <source>
        <strain evidence="7">ASD5720</strain>
    </source>
</reference>
<dbReference type="Proteomes" id="UP000712157">
    <property type="component" value="Unassembled WGS sequence"/>
</dbReference>
<dbReference type="GO" id="GO:0016874">
    <property type="term" value="F:ligase activity"/>
    <property type="evidence" value="ECO:0007669"/>
    <property type="project" value="UniProtKB-KW"/>
</dbReference>
<feature type="transmembrane region" description="Helical" evidence="5">
    <location>
        <begin position="259"/>
        <end position="284"/>
    </location>
</feature>
<evidence type="ECO:0000313" key="8">
    <source>
        <dbReference type="Proteomes" id="UP000712157"/>
    </source>
</evidence>
<feature type="transmembrane region" description="Helical" evidence="5">
    <location>
        <begin position="94"/>
        <end position="112"/>
    </location>
</feature>
<feature type="transmembrane region" description="Helical" evidence="5">
    <location>
        <begin position="133"/>
        <end position="156"/>
    </location>
</feature>
<feature type="transmembrane region" description="Helical" evidence="5">
    <location>
        <begin position="42"/>
        <end position="58"/>
    </location>
</feature>
<keyword evidence="2 5" id="KW-0812">Transmembrane</keyword>
<feature type="transmembrane region" description="Helical" evidence="5">
    <location>
        <begin position="18"/>
        <end position="36"/>
    </location>
</feature>
<sequence>MNSHVRSRFVVSVRKIDFFYLIGWFIFFAPPIFYRISGMVTSLLRYGGCAYIILLLLLNRKRSIYKIKPLFMKCFFAFFLWATAMVVIKSPNQIATFFYEQLMPVIGVFLLINSSVNDRHTNIEKKLEGLVSLYWLSIIYIVANFMTIILYPNGIFRSSVGSSVERANWLLGSKNNQSTYIILSVLIILLFMKKKIMNRFLQELLIIVGTVSIFSTGENRVEFMSGSSSGMIAISFLVVISIFLLLNKDIPFTNLKFKWIYLMILTVYFLIITGTTMPSIKAFIENVLHKSMTYNSRTLIWQQALHYIARRPFTGYGEIQIWLSVRLSSWLNGTTNIYNLILKQLFDFGMIGLLLFSASYITLPKYDDHKYHLVIIGIIAFFILGLMNEIDWNYLVVFPFLINKVFCSHNSYKPPTSAEEAIGNGYRE</sequence>
<gene>
    <name evidence="7" type="ORF">KTH89_03265</name>
</gene>
<evidence type="ECO:0000256" key="4">
    <source>
        <dbReference type="ARBA" id="ARBA00023136"/>
    </source>
</evidence>
<dbReference type="RefSeq" id="WP_238720603.1">
    <property type="nucleotide sequence ID" value="NZ_JAHQCW010000003.1"/>
</dbReference>
<keyword evidence="4 5" id="KW-0472">Membrane</keyword>
<evidence type="ECO:0000256" key="5">
    <source>
        <dbReference type="SAM" id="Phobius"/>
    </source>
</evidence>
<dbReference type="Pfam" id="PF04932">
    <property type="entry name" value="Wzy_C"/>
    <property type="match status" value="1"/>
</dbReference>
<comment type="caution">
    <text evidence="7">The sequence shown here is derived from an EMBL/GenBank/DDBJ whole genome shotgun (WGS) entry which is preliminary data.</text>
</comment>
<feature type="transmembrane region" description="Helical" evidence="5">
    <location>
        <begin position="373"/>
        <end position="390"/>
    </location>
</feature>
<feature type="transmembrane region" description="Helical" evidence="5">
    <location>
        <begin position="176"/>
        <end position="193"/>
    </location>
</feature>
<dbReference type="EMBL" id="JAHQCW010000003">
    <property type="protein sequence ID" value="MBU9735541.1"/>
    <property type="molecule type" value="Genomic_DNA"/>
</dbReference>
<dbReference type="InterPro" id="IPR007016">
    <property type="entry name" value="O-antigen_ligase-rel_domated"/>
</dbReference>
<proteinExistence type="predicted"/>
<evidence type="ECO:0000256" key="1">
    <source>
        <dbReference type="ARBA" id="ARBA00004141"/>
    </source>
</evidence>
<keyword evidence="7" id="KW-0436">Ligase</keyword>
<keyword evidence="8" id="KW-1185">Reference proteome</keyword>
<protein>
    <submittedName>
        <fullName evidence="7">O-antigen ligase family protein</fullName>
    </submittedName>
</protein>
<evidence type="ECO:0000256" key="2">
    <source>
        <dbReference type="ARBA" id="ARBA00022692"/>
    </source>
</evidence>
<accession>A0A949ND36</accession>
<dbReference type="GO" id="GO:0016020">
    <property type="term" value="C:membrane"/>
    <property type="evidence" value="ECO:0007669"/>
    <property type="project" value="UniProtKB-SubCell"/>
</dbReference>
<keyword evidence="3 5" id="KW-1133">Transmembrane helix</keyword>
<feature type="transmembrane region" description="Helical" evidence="5">
    <location>
        <begin position="70"/>
        <end position="88"/>
    </location>
</feature>
<comment type="subcellular location">
    <subcellularLocation>
        <location evidence="1">Membrane</location>
        <topology evidence="1">Multi-pass membrane protein</topology>
    </subcellularLocation>
</comment>
<feature type="transmembrane region" description="Helical" evidence="5">
    <location>
        <begin position="337"/>
        <end position="361"/>
    </location>
</feature>
<name>A0A949ND36_9FIRM</name>
<feature type="domain" description="O-antigen ligase-related" evidence="6">
    <location>
        <begin position="223"/>
        <end position="356"/>
    </location>
</feature>
<dbReference type="AlphaFoldDB" id="A0A949ND36"/>